<evidence type="ECO:0000313" key="2">
    <source>
        <dbReference type="EMBL" id="MCP9290368.1"/>
    </source>
</evidence>
<feature type="domain" description="NADP-dependent oxidoreductase" evidence="1">
    <location>
        <begin position="16"/>
        <end position="285"/>
    </location>
</feature>
<dbReference type="Gene3D" id="3.20.20.100">
    <property type="entry name" value="NADP-dependent oxidoreductase domain"/>
    <property type="match status" value="1"/>
</dbReference>
<evidence type="ECO:0000313" key="3">
    <source>
        <dbReference type="Proteomes" id="UP001139125"/>
    </source>
</evidence>
<dbReference type="AlphaFoldDB" id="A0A9X2RET7"/>
<gene>
    <name evidence="2" type="ORF">NM125_02095</name>
</gene>
<evidence type="ECO:0000259" key="1">
    <source>
        <dbReference type="Pfam" id="PF00248"/>
    </source>
</evidence>
<accession>A0A9X2RET7</accession>
<protein>
    <submittedName>
        <fullName evidence="2">Aldo/keto reductase</fullName>
    </submittedName>
</protein>
<name>A0A9X2RET7_9BACT</name>
<dbReference type="Pfam" id="PF00248">
    <property type="entry name" value="Aldo_ket_red"/>
    <property type="match status" value="1"/>
</dbReference>
<dbReference type="PANTHER" id="PTHR43312:SF1">
    <property type="entry name" value="NADP-DEPENDENT OXIDOREDUCTASE DOMAIN-CONTAINING PROTEIN"/>
    <property type="match status" value="1"/>
</dbReference>
<organism evidence="2 3">
    <name type="scientific">Gracilimonas sediminicola</name>
    <dbReference type="NCBI Taxonomy" id="2952158"/>
    <lineage>
        <taxon>Bacteria</taxon>
        <taxon>Pseudomonadati</taxon>
        <taxon>Balneolota</taxon>
        <taxon>Balneolia</taxon>
        <taxon>Balneolales</taxon>
        <taxon>Balneolaceae</taxon>
        <taxon>Gracilimonas</taxon>
    </lineage>
</organism>
<dbReference type="CDD" id="cd19086">
    <property type="entry name" value="AKR_AKR11C1"/>
    <property type="match status" value="1"/>
</dbReference>
<dbReference type="InterPro" id="IPR023210">
    <property type="entry name" value="NADP_OxRdtase_dom"/>
</dbReference>
<comment type="caution">
    <text evidence="2">The sequence shown here is derived from an EMBL/GenBank/DDBJ whole genome shotgun (WGS) entry which is preliminary data.</text>
</comment>
<dbReference type="PANTHER" id="PTHR43312">
    <property type="entry name" value="D-THREO-ALDOSE 1-DEHYDROGENASE"/>
    <property type="match status" value="1"/>
</dbReference>
<dbReference type="SUPFAM" id="SSF51430">
    <property type="entry name" value="NAD(P)-linked oxidoreductase"/>
    <property type="match status" value="1"/>
</dbReference>
<dbReference type="GO" id="GO:0016491">
    <property type="term" value="F:oxidoreductase activity"/>
    <property type="evidence" value="ECO:0007669"/>
    <property type="project" value="InterPro"/>
</dbReference>
<reference evidence="2" key="1">
    <citation type="submission" date="2022-06" db="EMBL/GenBank/DDBJ databases">
        <title>Gracilimonas sp. CAU 1638 isolated from sea sediment.</title>
        <authorList>
            <person name="Kim W."/>
        </authorList>
    </citation>
    <scope>NUCLEOTIDE SEQUENCE</scope>
    <source>
        <strain evidence="2">CAU 1638</strain>
    </source>
</reference>
<dbReference type="RefSeq" id="WP_255132374.1">
    <property type="nucleotide sequence ID" value="NZ_JANDBC010000001.1"/>
</dbReference>
<proteinExistence type="predicted"/>
<dbReference type="PRINTS" id="PR00069">
    <property type="entry name" value="ALDKETRDTASE"/>
</dbReference>
<keyword evidence="3" id="KW-1185">Reference proteome</keyword>
<sequence>MQYNRLGNSDLEVSEVSFGCMSLEVENNSESASSLLREAYNKGINFFDTADLYNHGLNEEVVGKALKPFRDEVIISTKVGNVWDEDGSGWEWNPTKEYILTGVNESLRRLQTEYIDLYMLHGGTVDDPIDEIIEAFDRLKDQGKIRAYGISSIRPNTIREYAERSDMDCVMMQYSLLDRRPEEESLDLLAENDISVITRGTLGKGMLIDKPARDYLGHSTEEVEELQRAANNTGNPISVAVQFVLDHTAVASAVLGIRTKHQLEEITDAMNSPVSAEELDNLRSILSPKKYDQHR</sequence>
<dbReference type="Proteomes" id="UP001139125">
    <property type="component" value="Unassembled WGS sequence"/>
</dbReference>
<dbReference type="InterPro" id="IPR053135">
    <property type="entry name" value="AKR2_Oxidoreductase"/>
</dbReference>
<dbReference type="InterPro" id="IPR020471">
    <property type="entry name" value="AKR"/>
</dbReference>
<dbReference type="EMBL" id="JANDBC010000001">
    <property type="protein sequence ID" value="MCP9290368.1"/>
    <property type="molecule type" value="Genomic_DNA"/>
</dbReference>
<dbReference type="InterPro" id="IPR036812">
    <property type="entry name" value="NAD(P)_OxRdtase_dom_sf"/>
</dbReference>